<evidence type="ECO:0000256" key="8">
    <source>
        <dbReference type="ARBA" id="ARBA00029346"/>
    </source>
</evidence>
<dbReference type="AlphaFoldDB" id="H5X7R3"/>
<comment type="subunit">
    <text evidence="9">Homohexamer.</text>
</comment>
<feature type="binding site" evidence="9">
    <location>
        <begin position="88"/>
        <end position="90"/>
    </location>
    <ligand>
        <name>ATP</name>
        <dbReference type="ChEBI" id="CHEBI:30616"/>
    </ligand>
</feature>
<dbReference type="Proteomes" id="UP000004926">
    <property type="component" value="Chromosome"/>
</dbReference>
<evidence type="ECO:0000313" key="12">
    <source>
        <dbReference type="Proteomes" id="UP000004926"/>
    </source>
</evidence>
<reference evidence="11 12" key="1">
    <citation type="journal article" date="2012" name="Stand. Genomic Sci.">
        <title>Genome sequence of the ocean sediment bacterium Saccharomonospora marina type strain (XMU15(T)).</title>
        <authorList>
            <person name="Klenk H.P."/>
            <person name="Lu M."/>
            <person name="Lucas S."/>
            <person name="Lapidus A."/>
            <person name="Copeland A."/>
            <person name="Pitluck S."/>
            <person name="Goodwin L.A."/>
            <person name="Han C."/>
            <person name="Tapia R."/>
            <person name="Brambilla E.M."/>
            <person name="Potter G."/>
            <person name="Land M."/>
            <person name="Ivanova N."/>
            <person name="Rohde M."/>
            <person name="Goker M."/>
            <person name="Detter J.C."/>
            <person name="Li W.J."/>
            <person name="Kyrpides N.C."/>
            <person name="Woyke T."/>
        </authorList>
    </citation>
    <scope>NUCLEOTIDE SEQUENCE [LARGE SCALE GENOMIC DNA]</scope>
    <source>
        <strain evidence="11 12">XMU15</strain>
    </source>
</reference>
<feature type="binding site" evidence="9">
    <location>
        <position position="9"/>
    </location>
    <ligand>
        <name>substrate</name>
    </ligand>
</feature>
<feature type="binding site" evidence="9">
    <location>
        <position position="98"/>
    </location>
    <ligand>
        <name>ATP</name>
        <dbReference type="ChEBI" id="CHEBI:30616"/>
    </ligand>
</feature>
<comment type="caution">
    <text evidence="9">Lacks conserved residue(s) required for the propagation of feature annotation.</text>
</comment>
<protein>
    <recommendedName>
        <fullName evidence="9">Phosphopantetheine adenylyltransferase</fullName>
        <ecNumber evidence="9">2.7.7.3</ecNumber>
    </recommendedName>
    <alternativeName>
        <fullName evidence="9">Dephospho-CoA pyrophosphorylase</fullName>
    </alternativeName>
    <alternativeName>
        <fullName evidence="9">Pantetheine-phosphate adenylyltransferase</fullName>
        <shortName evidence="9">PPAT</shortName>
    </alternativeName>
</protein>
<dbReference type="InterPro" id="IPR014729">
    <property type="entry name" value="Rossmann-like_a/b/a_fold"/>
</dbReference>
<evidence type="ECO:0000259" key="10">
    <source>
        <dbReference type="Pfam" id="PF01467"/>
    </source>
</evidence>
<keyword evidence="1 9" id="KW-0963">Cytoplasm</keyword>
<keyword evidence="12" id="KW-1185">Reference proteome</keyword>
<dbReference type="PANTHER" id="PTHR21342">
    <property type="entry name" value="PHOSPHOPANTETHEINE ADENYLYLTRANSFERASE"/>
    <property type="match status" value="1"/>
</dbReference>
<evidence type="ECO:0000256" key="2">
    <source>
        <dbReference type="ARBA" id="ARBA00022679"/>
    </source>
</evidence>
<dbReference type="CDD" id="cd02163">
    <property type="entry name" value="PPAT"/>
    <property type="match status" value="1"/>
</dbReference>
<keyword evidence="5 9" id="KW-0067">ATP-binding</keyword>
<dbReference type="Gene3D" id="3.40.50.620">
    <property type="entry name" value="HUPs"/>
    <property type="match status" value="1"/>
</dbReference>
<feature type="site" description="Transition state stabilizer" evidence="9">
    <location>
        <position position="17"/>
    </location>
</feature>
<dbReference type="EC" id="2.7.7.3" evidence="9"/>
<feature type="binding site" evidence="9">
    <location>
        <position position="73"/>
    </location>
    <ligand>
        <name>substrate</name>
    </ligand>
</feature>
<evidence type="ECO:0000256" key="6">
    <source>
        <dbReference type="ARBA" id="ARBA00022842"/>
    </source>
</evidence>
<dbReference type="EMBL" id="CM001439">
    <property type="protein sequence ID" value="EHR51356.1"/>
    <property type="molecule type" value="Genomic_DNA"/>
</dbReference>
<comment type="similarity">
    <text evidence="9">Belongs to the bacterial CoaD family.</text>
</comment>
<keyword evidence="3 9" id="KW-0548">Nucleotidyltransferase</keyword>
<dbReference type="NCBIfam" id="TIGR01510">
    <property type="entry name" value="coaD_prev_kdtB"/>
    <property type="match status" value="1"/>
</dbReference>
<dbReference type="InterPro" id="IPR004821">
    <property type="entry name" value="Cyt_trans-like"/>
</dbReference>
<evidence type="ECO:0000256" key="1">
    <source>
        <dbReference type="ARBA" id="ARBA00022490"/>
    </source>
</evidence>
<feature type="binding site" evidence="9">
    <location>
        <position position="17"/>
    </location>
    <ligand>
        <name>ATP</name>
        <dbReference type="ChEBI" id="CHEBI:30616"/>
    </ligand>
</feature>
<dbReference type="PANTHER" id="PTHR21342:SF1">
    <property type="entry name" value="PHOSPHOPANTETHEINE ADENYLYLTRANSFERASE"/>
    <property type="match status" value="1"/>
</dbReference>
<feature type="binding site" evidence="9">
    <location>
        <begin position="9"/>
        <end position="10"/>
    </location>
    <ligand>
        <name>ATP</name>
        <dbReference type="ChEBI" id="CHEBI:30616"/>
    </ligand>
</feature>
<comment type="subcellular location">
    <subcellularLocation>
        <location evidence="9">Cytoplasm</location>
    </subcellularLocation>
</comment>
<feature type="binding site" evidence="9">
    <location>
        <position position="87"/>
    </location>
    <ligand>
        <name>substrate</name>
    </ligand>
</feature>
<gene>
    <name evidence="9" type="primary">coaD</name>
    <name evidence="11" type="ORF">SacmaDRAFT_3124</name>
</gene>
<dbReference type="RefSeq" id="WP_009154741.1">
    <property type="nucleotide sequence ID" value="NZ_CM001439.1"/>
</dbReference>
<dbReference type="GO" id="GO:0004595">
    <property type="term" value="F:pantetheine-phosphate adenylyltransferase activity"/>
    <property type="evidence" value="ECO:0007669"/>
    <property type="project" value="UniProtKB-UniRule"/>
</dbReference>
<evidence type="ECO:0000313" key="11">
    <source>
        <dbReference type="EMBL" id="EHR51356.1"/>
    </source>
</evidence>
<dbReference type="InterPro" id="IPR001980">
    <property type="entry name" value="PPAT"/>
</dbReference>
<dbReference type="SUPFAM" id="SSF52374">
    <property type="entry name" value="Nucleotidylyl transferase"/>
    <property type="match status" value="1"/>
</dbReference>
<dbReference type="NCBIfam" id="TIGR00125">
    <property type="entry name" value="cyt_tran_rel"/>
    <property type="match status" value="1"/>
</dbReference>
<keyword evidence="4 9" id="KW-0547">Nucleotide-binding</keyword>
<dbReference type="GO" id="GO:0015937">
    <property type="term" value="P:coenzyme A biosynthetic process"/>
    <property type="evidence" value="ECO:0007669"/>
    <property type="project" value="UniProtKB-UniRule"/>
</dbReference>
<keyword evidence="2 9" id="KW-0808">Transferase</keyword>
<evidence type="ECO:0000256" key="4">
    <source>
        <dbReference type="ARBA" id="ARBA00022741"/>
    </source>
</evidence>
<dbReference type="HOGENOM" id="CLU_100149_0_1_11"/>
<proteinExistence type="inferred from homology"/>
<dbReference type="UniPathway" id="UPA00241">
    <property type="reaction ID" value="UER00355"/>
</dbReference>
<dbReference type="eggNOG" id="COG0669">
    <property type="taxonomic scope" value="Bacteria"/>
</dbReference>
<dbReference type="OrthoDB" id="9806661at2"/>
<evidence type="ECO:0000256" key="9">
    <source>
        <dbReference type="HAMAP-Rule" id="MF_00151"/>
    </source>
</evidence>
<organism evidence="11 12">
    <name type="scientific">Saccharomonospora marina XMU15</name>
    <dbReference type="NCBI Taxonomy" id="882083"/>
    <lineage>
        <taxon>Bacteria</taxon>
        <taxon>Bacillati</taxon>
        <taxon>Actinomycetota</taxon>
        <taxon>Actinomycetes</taxon>
        <taxon>Pseudonocardiales</taxon>
        <taxon>Pseudonocardiaceae</taxon>
        <taxon>Saccharomonospora</taxon>
    </lineage>
</organism>
<comment type="pathway">
    <text evidence="9">Cofactor biosynthesis; coenzyme A biosynthesis; CoA from (R)-pantothenate: step 4/5.</text>
</comment>
<comment type="catalytic activity">
    <reaction evidence="8 9">
        <text>(R)-4'-phosphopantetheine + ATP + H(+) = 3'-dephospho-CoA + diphosphate</text>
        <dbReference type="Rhea" id="RHEA:19801"/>
        <dbReference type="ChEBI" id="CHEBI:15378"/>
        <dbReference type="ChEBI" id="CHEBI:30616"/>
        <dbReference type="ChEBI" id="CHEBI:33019"/>
        <dbReference type="ChEBI" id="CHEBI:57328"/>
        <dbReference type="ChEBI" id="CHEBI:61723"/>
        <dbReference type="EC" id="2.7.7.3"/>
    </reaction>
</comment>
<evidence type="ECO:0000256" key="3">
    <source>
        <dbReference type="ARBA" id="ARBA00022695"/>
    </source>
</evidence>
<keyword evidence="6 9" id="KW-0460">Magnesium</keyword>
<dbReference type="Pfam" id="PF01467">
    <property type="entry name" value="CTP_transf_like"/>
    <property type="match status" value="1"/>
</dbReference>
<evidence type="ECO:0000256" key="5">
    <source>
        <dbReference type="ARBA" id="ARBA00022840"/>
    </source>
</evidence>
<comment type="cofactor">
    <cofactor evidence="9">
        <name>Mg(2+)</name>
        <dbReference type="ChEBI" id="CHEBI:18420"/>
    </cofactor>
</comment>
<sequence>MRRVIYPGSFDPVTNGHLDIIRRATAIYDQLVVGVMVNINKKCRFTVDERVDMLRELTADLDNVHVESSRDLLVDYCRREQFTAIIRGLRTVSDFDGELRMAQMNYNLAGVETIFMVTDQKHNFSSSLAKEVMHAGGNVSHLIAPTVANRMKERFL</sequence>
<dbReference type="HAMAP" id="MF_00151">
    <property type="entry name" value="PPAT_bact"/>
    <property type="match status" value="1"/>
</dbReference>
<comment type="function">
    <text evidence="9">Reversibly transfers an adenylyl group from ATP to 4'-phosphopantetheine, yielding dephospho-CoA (dPCoA) and pyrophosphate.</text>
</comment>
<feature type="domain" description="Cytidyltransferase-like" evidence="10">
    <location>
        <begin position="5"/>
        <end position="131"/>
    </location>
</feature>
<name>H5X7R3_9PSEU</name>
<dbReference type="GO" id="GO:0005524">
    <property type="term" value="F:ATP binding"/>
    <property type="evidence" value="ECO:0007669"/>
    <property type="project" value="UniProtKB-KW"/>
</dbReference>
<evidence type="ECO:0000256" key="7">
    <source>
        <dbReference type="ARBA" id="ARBA00022993"/>
    </source>
</evidence>
<feature type="binding site" evidence="9">
    <location>
        <position position="41"/>
    </location>
    <ligand>
        <name>substrate</name>
    </ligand>
</feature>
<accession>H5X7R3</accession>
<dbReference type="STRING" id="882083.SacmaDRAFT_3124"/>
<dbReference type="PRINTS" id="PR01020">
    <property type="entry name" value="LPSBIOSNTHSS"/>
</dbReference>
<keyword evidence="7 9" id="KW-0173">Coenzyme A biosynthesis</keyword>
<dbReference type="GO" id="GO:0005737">
    <property type="term" value="C:cytoplasm"/>
    <property type="evidence" value="ECO:0007669"/>
    <property type="project" value="UniProtKB-SubCell"/>
</dbReference>